<dbReference type="InterPro" id="IPR009875">
    <property type="entry name" value="PilZ_domain"/>
</dbReference>
<dbReference type="GO" id="GO:0035438">
    <property type="term" value="F:cyclic-di-GMP binding"/>
    <property type="evidence" value="ECO:0007669"/>
    <property type="project" value="InterPro"/>
</dbReference>
<organism evidence="2 3">
    <name type="scientific">Gallaecimonas xiamenensis 3-C-1</name>
    <dbReference type="NCBI Taxonomy" id="745411"/>
    <lineage>
        <taxon>Bacteria</taxon>
        <taxon>Pseudomonadati</taxon>
        <taxon>Pseudomonadota</taxon>
        <taxon>Gammaproteobacteria</taxon>
        <taxon>Enterobacterales</taxon>
        <taxon>Gallaecimonadaceae</taxon>
        <taxon>Gallaecimonas</taxon>
    </lineage>
</organism>
<dbReference type="STRING" id="745411.B3C1_11232"/>
<evidence type="ECO:0000313" key="2">
    <source>
        <dbReference type="EMBL" id="EKE72401.1"/>
    </source>
</evidence>
<dbReference type="SUPFAM" id="SSF141371">
    <property type="entry name" value="PilZ domain-like"/>
    <property type="match status" value="2"/>
</dbReference>
<name>K2IQD6_9GAMM</name>
<dbReference type="eggNOG" id="ENOG502Z80T">
    <property type="taxonomic scope" value="Bacteria"/>
</dbReference>
<evidence type="ECO:0000259" key="1">
    <source>
        <dbReference type="Pfam" id="PF07238"/>
    </source>
</evidence>
<feature type="domain" description="PilZ" evidence="1">
    <location>
        <begin position="477"/>
        <end position="552"/>
    </location>
</feature>
<reference evidence="2 3" key="1">
    <citation type="journal article" date="2012" name="J. Bacteriol.">
        <title>Genome Sequence of Gallaecimonas xiamenensis Type Strain 3-C-1.</title>
        <authorList>
            <person name="Lai Q."/>
            <person name="Wang L."/>
            <person name="Wang W."/>
            <person name="Shao Z."/>
        </authorList>
    </citation>
    <scope>NUCLEOTIDE SEQUENCE [LARGE SCALE GENOMIC DNA]</scope>
    <source>
        <strain evidence="2 3">3-C-1</strain>
    </source>
</reference>
<accession>K2IQD6</accession>
<dbReference type="EMBL" id="AMRI01000014">
    <property type="protein sequence ID" value="EKE72401.1"/>
    <property type="molecule type" value="Genomic_DNA"/>
</dbReference>
<keyword evidence="3" id="KW-1185">Reference proteome</keyword>
<feature type="domain" description="PilZ" evidence="1">
    <location>
        <begin position="146"/>
        <end position="243"/>
    </location>
</feature>
<comment type="caution">
    <text evidence="2">The sequence shown here is derived from an EMBL/GenBank/DDBJ whole genome shotgun (WGS) entry which is preliminary data.</text>
</comment>
<dbReference type="Pfam" id="PF07238">
    <property type="entry name" value="PilZ"/>
    <property type="match status" value="2"/>
</dbReference>
<dbReference type="Proteomes" id="UP000006755">
    <property type="component" value="Unassembled WGS sequence"/>
</dbReference>
<dbReference type="Gene3D" id="2.40.10.220">
    <property type="entry name" value="predicted glycosyltransferase like domains"/>
    <property type="match status" value="1"/>
</dbReference>
<protein>
    <submittedName>
        <fullName evidence="2">Type IV pilus assembly TapZ</fullName>
    </submittedName>
</protein>
<dbReference type="AlphaFoldDB" id="K2IQD6"/>
<sequence length="782" mass="89880">MFEIRSEFKDVSNHPIISQLRALVGEPEFESLFTQLTEDEDTNTRFLLRMELRRVAAPCQRVIDLRLKGVKRCQLVEHNGQTHYMDEGARRIFEAGLKEFAGRYTMAIYDDVERYAQAARKEGRQADDEEPEVNWLELVRFGSLLTRDSERMHFATPVLIRQGGMVELSGSTSDISLSGLQVHLADAAYINPETELELSFPKLTDANKRPWPPLRYQFISQQDQRIRLRLLDTEPHITGLIKALIEHNQRRYKLDIRHIQETTRSRGFEQMLLSHSPALPVFFDAEQRACYCLSTVHNQPLQQLLFKDELSLLSELLGPRRIKAMLARDESQQESYLLMFEHHQQGRVFPFAGELEQLREQGLLDGFLRFGVNKPGWRVLKVNLFTTHVQALAGLDQDPNTSGADLQLTDTPVAPVPKEIQELSCVALLRDVTQDWLTEAAQALPGQVQDPNVLAPYCIQWRPGIQRIAMRFNDMRIEPRFRYKTPVQLYFDGKTIETELQDFSTQGLCLRLNEPIDRLPSELDVALPKLQRLSTRFDLMQMPYRVVHYDQPSLKLHLMIQDTGQVHPAKRFFSQLISANDGRLQPLDEDESTFAIARALRQSIVASALPTCLFVQKHNGKVRPNWLGVPVSPMPLPRLLSRLSQANGGQVAMDSLMSHQQFRMLLQDWRDNQRPHQSLLVALDTKGLPVMSRLQGQLPGEEALRFLQQAREKGYWGVWLLEFARTPKPDMHFIQNDLNYISRQALHRAKRLEQDLWGTVAMVEVTDITPLANVMLGLKARS</sequence>
<proteinExistence type="predicted"/>
<evidence type="ECO:0000313" key="3">
    <source>
        <dbReference type="Proteomes" id="UP000006755"/>
    </source>
</evidence>
<gene>
    <name evidence="2" type="ORF">B3C1_11232</name>
</gene>